<keyword evidence="2" id="KW-1185">Reference proteome</keyword>
<reference evidence="1 2" key="1">
    <citation type="submission" date="2021-06" db="EMBL/GenBank/DDBJ databases">
        <title>Caerostris darwini draft genome.</title>
        <authorList>
            <person name="Kono N."/>
            <person name="Arakawa K."/>
        </authorList>
    </citation>
    <scope>NUCLEOTIDE SEQUENCE [LARGE SCALE GENOMIC DNA]</scope>
</reference>
<evidence type="ECO:0000313" key="2">
    <source>
        <dbReference type="Proteomes" id="UP001054837"/>
    </source>
</evidence>
<comment type="caution">
    <text evidence="1">The sequence shown here is derived from an EMBL/GenBank/DDBJ whole genome shotgun (WGS) entry which is preliminary data.</text>
</comment>
<dbReference type="EMBL" id="BPLQ01008282">
    <property type="protein sequence ID" value="GIY36371.1"/>
    <property type="molecule type" value="Genomic_DNA"/>
</dbReference>
<sequence>MIPRIFPFFPLNKQRKVGKVLTIPHYETSNDGSIICGRVKATYLSSLSVCTRDCLTDTVLVSLLSALFFGEVGHAIVEVLFEKLGIELERFLSEVRRMSK</sequence>
<dbReference type="AlphaFoldDB" id="A0AAV4STY3"/>
<name>A0AAV4STY3_9ARAC</name>
<evidence type="ECO:0000313" key="1">
    <source>
        <dbReference type="EMBL" id="GIY36371.1"/>
    </source>
</evidence>
<protein>
    <submittedName>
        <fullName evidence="1">Uncharacterized protein</fullName>
    </submittedName>
</protein>
<proteinExistence type="predicted"/>
<dbReference type="Proteomes" id="UP001054837">
    <property type="component" value="Unassembled WGS sequence"/>
</dbReference>
<accession>A0AAV4STY3</accession>
<organism evidence="1 2">
    <name type="scientific">Caerostris darwini</name>
    <dbReference type="NCBI Taxonomy" id="1538125"/>
    <lineage>
        <taxon>Eukaryota</taxon>
        <taxon>Metazoa</taxon>
        <taxon>Ecdysozoa</taxon>
        <taxon>Arthropoda</taxon>
        <taxon>Chelicerata</taxon>
        <taxon>Arachnida</taxon>
        <taxon>Araneae</taxon>
        <taxon>Araneomorphae</taxon>
        <taxon>Entelegynae</taxon>
        <taxon>Araneoidea</taxon>
        <taxon>Araneidae</taxon>
        <taxon>Caerostris</taxon>
    </lineage>
</organism>
<gene>
    <name evidence="1" type="ORF">CDAR_210141</name>
</gene>